<organism evidence="2 3">
    <name type="scientific">Lasiosphaeria ovina</name>
    <dbReference type="NCBI Taxonomy" id="92902"/>
    <lineage>
        <taxon>Eukaryota</taxon>
        <taxon>Fungi</taxon>
        <taxon>Dikarya</taxon>
        <taxon>Ascomycota</taxon>
        <taxon>Pezizomycotina</taxon>
        <taxon>Sordariomycetes</taxon>
        <taxon>Sordariomycetidae</taxon>
        <taxon>Sordariales</taxon>
        <taxon>Lasiosphaeriaceae</taxon>
        <taxon>Lasiosphaeria</taxon>
    </lineage>
</organism>
<dbReference type="EMBL" id="JAULSN010000001">
    <property type="protein sequence ID" value="KAK3384154.1"/>
    <property type="molecule type" value="Genomic_DNA"/>
</dbReference>
<proteinExistence type="predicted"/>
<feature type="transmembrane region" description="Helical" evidence="1">
    <location>
        <begin position="359"/>
        <end position="386"/>
    </location>
</feature>
<reference evidence="2" key="1">
    <citation type="journal article" date="2023" name="Mol. Phylogenet. Evol.">
        <title>Genome-scale phylogeny and comparative genomics of the fungal order Sordariales.</title>
        <authorList>
            <person name="Hensen N."/>
            <person name="Bonometti L."/>
            <person name="Westerberg I."/>
            <person name="Brannstrom I.O."/>
            <person name="Guillou S."/>
            <person name="Cros-Aarteil S."/>
            <person name="Calhoun S."/>
            <person name="Haridas S."/>
            <person name="Kuo A."/>
            <person name="Mondo S."/>
            <person name="Pangilinan J."/>
            <person name="Riley R."/>
            <person name="LaButti K."/>
            <person name="Andreopoulos B."/>
            <person name="Lipzen A."/>
            <person name="Chen C."/>
            <person name="Yan M."/>
            <person name="Daum C."/>
            <person name="Ng V."/>
            <person name="Clum A."/>
            <person name="Steindorff A."/>
            <person name="Ohm R.A."/>
            <person name="Martin F."/>
            <person name="Silar P."/>
            <person name="Natvig D.O."/>
            <person name="Lalanne C."/>
            <person name="Gautier V."/>
            <person name="Ament-Velasquez S.L."/>
            <person name="Kruys A."/>
            <person name="Hutchinson M.I."/>
            <person name="Powell A.J."/>
            <person name="Barry K."/>
            <person name="Miller A.N."/>
            <person name="Grigoriev I.V."/>
            <person name="Debuchy R."/>
            <person name="Gladieux P."/>
            <person name="Hiltunen Thoren M."/>
            <person name="Johannesson H."/>
        </authorList>
    </citation>
    <scope>NUCLEOTIDE SEQUENCE</scope>
    <source>
        <strain evidence="2">CBS 958.72</strain>
    </source>
</reference>
<keyword evidence="1" id="KW-0812">Transmembrane</keyword>
<evidence type="ECO:0000256" key="1">
    <source>
        <dbReference type="SAM" id="Phobius"/>
    </source>
</evidence>
<keyword evidence="1" id="KW-1133">Transmembrane helix</keyword>
<name>A0AAE0NMD5_9PEZI</name>
<accession>A0AAE0NMD5</accession>
<keyword evidence="3" id="KW-1185">Reference proteome</keyword>
<comment type="caution">
    <text evidence="2">The sequence shown here is derived from an EMBL/GenBank/DDBJ whole genome shotgun (WGS) entry which is preliminary data.</text>
</comment>
<sequence>MSHQTHQLHLLLLAHGFLPKDQLLEAVWGIEHQTDRIDLEAYFDYFRREISQGPILEHDEALYVVKLLKANLYIPREVLQSALKIYCESLCRKGEDMSQYKPDGTAAAGAAAVQIKPERALAIAVRIMLGLELNVRGKSGVAPDRTTWKETQSLKDVVGVVFRPEDEDDDDEDANKSGSNSNYAGVRFQWTTTLSDRLLLTTDEPKTLMVFDCVTLLEAAYIASNEHLDTKHKKRTDDSTLRDYGYDAEFVLETLMTYKLLFPLRDIAWLRGLIKKGAGRSPNNGNYPTDKRLTSPASMDVPSSHQYYGRPIKNSQELFRRYPHWAVRLQVVFEEADDPTPTSQAGMWAERHKASRHSFWITFVAFAVAIAFGIISTCLGVVQIWISYCAWRSAESGVCWTPS</sequence>
<gene>
    <name evidence="2" type="ORF">B0T24DRAFT_662525</name>
</gene>
<protein>
    <submittedName>
        <fullName evidence="2">Uncharacterized protein</fullName>
    </submittedName>
</protein>
<keyword evidence="1" id="KW-0472">Membrane</keyword>
<reference evidence="2" key="2">
    <citation type="submission" date="2023-06" db="EMBL/GenBank/DDBJ databases">
        <authorList>
            <consortium name="Lawrence Berkeley National Laboratory"/>
            <person name="Haridas S."/>
            <person name="Hensen N."/>
            <person name="Bonometti L."/>
            <person name="Westerberg I."/>
            <person name="Brannstrom I.O."/>
            <person name="Guillou S."/>
            <person name="Cros-Aarteil S."/>
            <person name="Calhoun S."/>
            <person name="Kuo A."/>
            <person name="Mondo S."/>
            <person name="Pangilinan J."/>
            <person name="Riley R."/>
            <person name="Labutti K."/>
            <person name="Andreopoulos B."/>
            <person name="Lipzen A."/>
            <person name="Chen C."/>
            <person name="Yanf M."/>
            <person name="Daum C."/>
            <person name="Ng V."/>
            <person name="Clum A."/>
            <person name="Steindorff A."/>
            <person name="Ohm R."/>
            <person name="Martin F."/>
            <person name="Silar P."/>
            <person name="Natvig D."/>
            <person name="Lalanne C."/>
            <person name="Gautier V."/>
            <person name="Ament-Velasquez S.L."/>
            <person name="Kruys A."/>
            <person name="Hutchinson M.I."/>
            <person name="Powell A.J."/>
            <person name="Barry K."/>
            <person name="Miller A.N."/>
            <person name="Grigoriev I.V."/>
            <person name="Debuchy R."/>
            <person name="Gladieux P."/>
            <person name="Thoren M.H."/>
            <person name="Johannesson H."/>
        </authorList>
    </citation>
    <scope>NUCLEOTIDE SEQUENCE</scope>
    <source>
        <strain evidence="2">CBS 958.72</strain>
    </source>
</reference>
<dbReference type="AlphaFoldDB" id="A0AAE0NMD5"/>
<dbReference type="Proteomes" id="UP001287356">
    <property type="component" value="Unassembled WGS sequence"/>
</dbReference>
<evidence type="ECO:0000313" key="3">
    <source>
        <dbReference type="Proteomes" id="UP001287356"/>
    </source>
</evidence>
<evidence type="ECO:0000313" key="2">
    <source>
        <dbReference type="EMBL" id="KAK3384154.1"/>
    </source>
</evidence>